<reference evidence="3" key="1">
    <citation type="submission" date="2017-03" db="EMBL/GenBank/DDBJ databases">
        <title>Phytopthora megakarya and P. palmivora, two closely related causual agents of cacao black pod achieved similar genome size and gene model numbers by different mechanisms.</title>
        <authorList>
            <person name="Ali S."/>
            <person name="Shao J."/>
            <person name="Larry D.J."/>
            <person name="Kronmiller B."/>
            <person name="Shen D."/>
            <person name="Strem M.D."/>
            <person name="Melnick R.L."/>
            <person name="Guiltinan M.J."/>
            <person name="Tyler B.M."/>
            <person name="Meinhardt L.W."/>
            <person name="Bailey B.A."/>
        </authorList>
    </citation>
    <scope>NUCLEOTIDE SEQUENCE [LARGE SCALE GENOMIC DNA]</scope>
    <source>
        <strain evidence="3">zdho120</strain>
    </source>
</reference>
<evidence type="ECO:0000313" key="2">
    <source>
        <dbReference type="EMBL" id="OWZ01337.1"/>
    </source>
</evidence>
<evidence type="ECO:0000256" key="1">
    <source>
        <dbReference type="SAM" id="MobiDB-lite"/>
    </source>
</evidence>
<organism evidence="2 3">
    <name type="scientific">Phytophthora megakarya</name>
    <dbReference type="NCBI Taxonomy" id="4795"/>
    <lineage>
        <taxon>Eukaryota</taxon>
        <taxon>Sar</taxon>
        <taxon>Stramenopiles</taxon>
        <taxon>Oomycota</taxon>
        <taxon>Peronosporomycetes</taxon>
        <taxon>Peronosporales</taxon>
        <taxon>Peronosporaceae</taxon>
        <taxon>Phytophthora</taxon>
    </lineage>
</organism>
<dbReference type="Proteomes" id="UP000198211">
    <property type="component" value="Unassembled WGS sequence"/>
</dbReference>
<keyword evidence="3" id="KW-1185">Reference proteome</keyword>
<name>A0A225V972_9STRA</name>
<proteinExistence type="predicted"/>
<evidence type="ECO:0000313" key="3">
    <source>
        <dbReference type="Proteomes" id="UP000198211"/>
    </source>
</evidence>
<gene>
    <name evidence="2" type="ORF">PHMEG_00027298</name>
</gene>
<evidence type="ECO:0008006" key="4">
    <source>
        <dbReference type="Google" id="ProtNLM"/>
    </source>
</evidence>
<accession>A0A225V972</accession>
<protein>
    <recommendedName>
        <fullName evidence="4">Eukaryotic/viral aspartic protease</fullName>
    </recommendedName>
</protein>
<dbReference type="EMBL" id="NBNE01006930">
    <property type="protein sequence ID" value="OWZ01337.1"/>
    <property type="molecule type" value="Genomic_DNA"/>
</dbReference>
<dbReference type="AlphaFoldDB" id="A0A225V972"/>
<dbReference type="OrthoDB" id="127515at2759"/>
<comment type="caution">
    <text evidence="2">The sequence shown here is derived from an EMBL/GenBank/DDBJ whole genome shotgun (WGS) entry which is preliminary data.</text>
</comment>
<sequence>MKTTTWKRRHLCQSFRKALWCLPQRRGKGLGRNLADGLEEMAGPVMDSDYDGSDGMKPSAAAGKVTSQSTGFRPPINGGTPGANKVIGKTLDLMMTKSSWM</sequence>
<feature type="region of interest" description="Disordered" evidence="1">
    <location>
        <begin position="45"/>
        <end position="84"/>
    </location>
</feature>